<evidence type="ECO:0000256" key="4">
    <source>
        <dbReference type="PROSITE-ProRule" id="PRU00175"/>
    </source>
</evidence>
<dbReference type="InterPro" id="IPR001370">
    <property type="entry name" value="BIR_rpt"/>
</dbReference>
<dbReference type="GO" id="GO:0005737">
    <property type="term" value="C:cytoplasm"/>
    <property type="evidence" value="ECO:0007669"/>
    <property type="project" value="TreeGrafter"/>
</dbReference>
<dbReference type="Gene3D" id="3.30.40.10">
    <property type="entry name" value="Zinc/RING finger domain, C3HC4 (zinc finger)"/>
    <property type="match status" value="1"/>
</dbReference>
<evidence type="ECO:0000259" key="5">
    <source>
        <dbReference type="PROSITE" id="PS50089"/>
    </source>
</evidence>
<keyword evidence="2 4" id="KW-0479">Metal-binding</keyword>
<evidence type="ECO:0000313" key="7">
    <source>
        <dbReference type="RefSeq" id="XP_048269389.1"/>
    </source>
</evidence>
<dbReference type="Pfam" id="PF00653">
    <property type="entry name" value="BIR"/>
    <property type="match status" value="2"/>
</dbReference>
<accession>A0A9C6SNA3</accession>
<dbReference type="PROSITE" id="PS01282">
    <property type="entry name" value="BIR_REPEAT_1"/>
    <property type="match status" value="1"/>
</dbReference>
<dbReference type="PANTHER" id="PTHR10044:SF139">
    <property type="entry name" value="DEATH-ASSOCIATED INHIBITOR OF APOPTOSIS 2"/>
    <property type="match status" value="1"/>
</dbReference>
<dbReference type="GO" id="GO:0031398">
    <property type="term" value="P:positive regulation of protein ubiquitination"/>
    <property type="evidence" value="ECO:0007669"/>
    <property type="project" value="TreeGrafter"/>
</dbReference>
<dbReference type="GO" id="GO:0043066">
    <property type="term" value="P:negative regulation of apoptotic process"/>
    <property type="evidence" value="ECO:0007669"/>
    <property type="project" value="TreeGrafter"/>
</dbReference>
<dbReference type="GO" id="GO:0005634">
    <property type="term" value="C:nucleus"/>
    <property type="evidence" value="ECO:0007669"/>
    <property type="project" value="TreeGrafter"/>
</dbReference>
<reference evidence="7" key="1">
    <citation type="submission" date="2025-08" db="UniProtKB">
        <authorList>
            <consortium name="RefSeq"/>
        </authorList>
    </citation>
    <scope>IDENTIFICATION</scope>
</reference>
<dbReference type="RefSeq" id="XP_048269389.1">
    <property type="nucleotide sequence ID" value="XM_048413432.1"/>
</dbReference>
<sequence length="459" mass="52352">MSSAHSISSDDATSSINSISADDSAAAVPSTSAARPVHLISPRPSTSSMLPMFPYHSSSPMLPMFPHHSSSPMLPMFPDNSSLPMLPMYPDHSSSPMDLMIPENYTLPITELLSAIISMAPSSWREIRENYDDFRFEAARLWSFRNWPLSFIHPTSLAAAGFFFTGEIDRVRCFECQVEISHWAQGYLPMQIHIMCSPECRFIRNEHCDNVPIGANPDRILRRKRRNISCPYGLKYQDSFDFHDRIFSKHRRTLSTYELCRLGLRKVEEPKNLEYVSYESRLNSFARWPAYIRQKSEELADAGFYYTEIENITTCFHCGVRIGNWRPQQDPLELHAILSPTCYFISTVQDFKHANNVTGQELYETSTETPTQISYGIPKRSNSENDTNEMTLVQKIAAAKEKNRALKNARLCKVCTVRETKVVFLPCGHAATCDYCSQAFSRCIICQREINATSHIFLT</sequence>
<evidence type="ECO:0000256" key="1">
    <source>
        <dbReference type="ARBA" id="ARBA00006672"/>
    </source>
</evidence>
<keyword evidence="2 4" id="KW-0863">Zinc-finger</keyword>
<dbReference type="AlphaFoldDB" id="A0A9C6SNA3"/>
<dbReference type="GO" id="GO:0061630">
    <property type="term" value="F:ubiquitin protein ligase activity"/>
    <property type="evidence" value="ECO:0007669"/>
    <property type="project" value="TreeGrafter"/>
</dbReference>
<evidence type="ECO:0000256" key="2">
    <source>
        <dbReference type="ARBA" id="ARBA00022771"/>
    </source>
</evidence>
<dbReference type="Pfam" id="PF13920">
    <property type="entry name" value="zf-C3HC4_3"/>
    <property type="match status" value="1"/>
</dbReference>
<proteinExistence type="inferred from homology"/>
<evidence type="ECO:0000313" key="6">
    <source>
        <dbReference type="Proteomes" id="UP000835206"/>
    </source>
</evidence>
<dbReference type="SUPFAM" id="SSF57924">
    <property type="entry name" value="Inhibitor of apoptosis (IAP) repeat"/>
    <property type="match status" value="2"/>
</dbReference>
<dbReference type="InterPro" id="IPR013083">
    <property type="entry name" value="Znf_RING/FYVE/PHD"/>
</dbReference>
<keyword evidence="3" id="KW-0862">Zinc</keyword>
<dbReference type="OrthoDB" id="7626991at2759"/>
<dbReference type="GO" id="GO:0043027">
    <property type="term" value="F:cysteine-type endopeptidase inhibitor activity involved in apoptotic process"/>
    <property type="evidence" value="ECO:0007669"/>
    <property type="project" value="TreeGrafter"/>
</dbReference>
<keyword evidence="6" id="KW-1185">Reference proteome</keyword>
<feature type="domain" description="RING-type" evidence="5">
    <location>
        <begin position="412"/>
        <end position="447"/>
    </location>
</feature>
<dbReference type="GO" id="GO:0008270">
    <property type="term" value="F:zinc ion binding"/>
    <property type="evidence" value="ECO:0007669"/>
    <property type="project" value="UniProtKB-KW"/>
</dbReference>
<dbReference type="SMART" id="SM00238">
    <property type="entry name" value="BIR"/>
    <property type="match status" value="2"/>
</dbReference>
<comment type="similarity">
    <text evidence="1">Belongs to the IAP family.</text>
</comment>
<dbReference type="InterPro" id="IPR001841">
    <property type="entry name" value="Znf_RING"/>
</dbReference>
<dbReference type="InterPro" id="IPR050784">
    <property type="entry name" value="IAP"/>
</dbReference>
<dbReference type="PROSITE" id="PS50089">
    <property type="entry name" value="ZF_RING_2"/>
    <property type="match status" value="1"/>
</dbReference>
<dbReference type="CDD" id="cd00022">
    <property type="entry name" value="BIR"/>
    <property type="match status" value="2"/>
</dbReference>
<dbReference type="PROSITE" id="PS50143">
    <property type="entry name" value="BIR_REPEAT_2"/>
    <property type="match status" value="2"/>
</dbReference>
<gene>
    <name evidence="7" type="primary">LOC100652265</name>
</gene>
<dbReference type="PANTHER" id="PTHR10044">
    <property type="entry name" value="INHIBITOR OF APOPTOSIS"/>
    <property type="match status" value="1"/>
</dbReference>
<dbReference type="Proteomes" id="UP000835206">
    <property type="component" value="Chromosome 1"/>
</dbReference>
<organism evidence="6 7">
    <name type="scientific">Bombus terrestris</name>
    <name type="common">Buff-tailed bumblebee</name>
    <name type="synonym">Apis terrestris</name>
    <dbReference type="NCBI Taxonomy" id="30195"/>
    <lineage>
        <taxon>Eukaryota</taxon>
        <taxon>Metazoa</taxon>
        <taxon>Ecdysozoa</taxon>
        <taxon>Arthropoda</taxon>
        <taxon>Hexapoda</taxon>
        <taxon>Insecta</taxon>
        <taxon>Pterygota</taxon>
        <taxon>Neoptera</taxon>
        <taxon>Endopterygota</taxon>
        <taxon>Hymenoptera</taxon>
        <taxon>Apocrita</taxon>
        <taxon>Aculeata</taxon>
        <taxon>Apoidea</taxon>
        <taxon>Anthophila</taxon>
        <taxon>Apidae</taxon>
        <taxon>Bombus</taxon>
        <taxon>Bombus</taxon>
    </lineage>
</organism>
<evidence type="ECO:0000256" key="3">
    <source>
        <dbReference type="ARBA" id="ARBA00022833"/>
    </source>
</evidence>
<dbReference type="KEGG" id="bter:100652265"/>
<dbReference type="Gene3D" id="1.10.1170.10">
    <property type="entry name" value="Inhibitor Of Apoptosis Protein (2mihbC-IAP-1), Chain A"/>
    <property type="match status" value="2"/>
</dbReference>
<name>A0A9C6SNA3_BOMTE</name>
<protein>
    <submittedName>
        <fullName evidence="7">Baculoviral IAP repeat-containing protein 7-B</fullName>
    </submittedName>
</protein>
<dbReference type="GeneID" id="100652265"/>
<dbReference type="GO" id="GO:0051726">
    <property type="term" value="P:regulation of cell cycle"/>
    <property type="evidence" value="ECO:0007669"/>
    <property type="project" value="TreeGrafter"/>
</dbReference>